<evidence type="ECO:0000256" key="1">
    <source>
        <dbReference type="SAM" id="MobiDB-lite"/>
    </source>
</evidence>
<dbReference type="Proteomes" id="UP001367676">
    <property type="component" value="Unassembled WGS sequence"/>
</dbReference>
<feature type="compositionally biased region" description="Basic and acidic residues" evidence="1">
    <location>
        <begin position="113"/>
        <end position="139"/>
    </location>
</feature>
<evidence type="ECO:0000259" key="2">
    <source>
        <dbReference type="PROSITE" id="PS51029"/>
    </source>
</evidence>
<feature type="compositionally biased region" description="Basic residues" evidence="1">
    <location>
        <begin position="183"/>
        <end position="193"/>
    </location>
</feature>
<feature type="region of interest" description="Disordered" evidence="1">
    <location>
        <begin position="170"/>
        <end position="196"/>
    </location>
</feature>
<dbReference type="Pfam" id="PF10545">
    <property type="entry name" value="MADF_DNA_bdg"/>
    <property type="match status" value="1"/>
</dbReference>
<feature type="region of interest" description="Disordered" evidence="1">
    <location>
        <begin position="276"/>
        <end position="296"/>
    </location>
</feature>
<gene>
    <name evidence="3" type="ORF">V9T40_003916</name>
</gene>
<dbReference type="InterPro" id="IPR039353">
    <property type="entry name" value="TF_Adf1"/>
</dbReference>
<evidence type="ECO:0000313" key="3">
    <source>
        <dbReference type="EMBL" id="KAK7586040.1"/>
    </source>
</evidence>
<keyword evidence="4" id="KW-1185">Reference proteome</keyword>
<feature type="region of interest" description="Disordered" evidence="1">
    <location>
        <begin position="218"/>
        <end position="238"/>
    </location>
</feature>
<reference evidence="3 4" key="1">
    <citation type="submission" date="2024-03" db="EMBL/GenBank/DDBJ databases">
        <title>Adaptation during the transition from Ophiocordyceps entomopathogen to insect associate is accompanied by gene loss and intensified selection.</title>
        <authorList>
            <person name="Ward C.M."/>
            <person name="Onetto C.A."/>
            <person name="Borneman A.R."/>
        </authorList>
    </citation>
    <scope>NUCLEOTIDE SEQUENCE [LARGE SCALE GENOMIC DNA]</scope>
    <source>
        <strain evidence="3">AWRI1</strain>
        <tissue evidence="3">Single Adult Female</tissue>
    </source>
</reference>
<dbReference type="PANTHER" id="PTHR12243:SF67">
    <property type="entry name" value="COREPRESSOR OF PANGOLIN, ISOFORM A-RELATED"/>
    <property type="match status" value="1"/>
</dbReference>
<dbReference type="EMBL" id="JBBCAQ010000027">
    <property type="protein sequence ID" value="KAK7586040.1"/>
    <property type="molecule type" value="Genomic_DNA"/>
</dbReference>
<name>A0AAN9Y4C0_9HEMI</name>
<dbReference type="SMART" id="SM00595">
    <property type="entry name" value="MADF"/>
    <property type="match status" value="1"/>
</dbReference>
<sequence>MALSFDTDELIAQVKAKPMLWDPSHADYTKRMDRNTIWFEISRNILPDFDNLKYSKQTEYMDQIRNKWRSLRYAYRVAVRNGQVIPQGPQLSFINKLFVKNADKIPPSLLEKNSTEPGDRNVGESRETNLSNNEKEKSTTENNLISHSACLKPVLSIKKIDAVLENEVPSKKQINSSQMSKVPPHKRGKRPKSRPLVQQKVVWPKATKPIVHQEPAVIENEDEQNEQRGGAKKRRYQREVPMTATQEIVPRRPTSTYASLSIGMSTDRRIVPSYNYDMHNDRPAPERANSPPPPTLKRHESYYDPRYSIFPTIPFDYNDDDMAFFRSLLTWTRRFSEDEKLEFRSERLHCTLHVQNAWGVQGALAH</sequence>
<dbReference type="AlphaFoldDB" id="A0AAN9Y4C0"/>
<feature type="domain" description="MADF" evidence="2">
    <location>
        <begin position="9"/>
        <end position="104"/>
    </location>
</feature>
<dbReference type="InterPro" id="IPR006578">
    <property type="entry name" value="MADF-dom"/>
</dbReference>
<comment type="caution">
    <text evidence="3">The sequence shown here is derived from an EMBL/GenBank/DDBJ whole genome shotgun (WGS) entry which is preliminary data.</text>
</comment>
<evidence type="ECO:0000313" key="4">
    <source>
        <dbReference type="Proteomes" id="UP001367676"/>
    </source>
</evidence>
<organism evidence="3 4">
    <name type="scientific">Parthenolecanium corni</name>
    <dbReference type="NCBI Taxonomy" id="536013"/>
    <lineage>
        <taxon>Eukaryota</taxon>
        <taxon>Metazoa</taxon>
        <taxon>Ecdysozoa</taxon>
        <taxon>Arthropoda</taxon>
        <taxon>Hexapoda</taxon>
        <taxon>Insecta</taxon>
        <taxon>Pterygota</taxon>
        <taxon>Neoptera</taxon>
        <taxon>Paraneoptera</taxon>
        <taxon>Hemiptera</taxon>
        <taxon>Sternorrhyncha</taxon>
        <taxon>Coccoidea</taxon>
        <taxon>Coccidae</taxon>
        <taxon>Parthenolecanium</taxon>
    </lineage>
</organism>
<dbReference type="PROSITE" id="PS51029">
    <property type="entry name" value="MADF"/>
    <property type="match status" value="1"/>
</dbReference>
<proteinExistence type="predicted"/>
<feature type="region of interest" description="Disordered" evidence="1">
    <location>
        <begin position="108"/>
        <end position="144"/>
    </location>
</feature>
<dbReference type="PANTHER" id="PTHR12243">
    <property type="entry name" value="MADF DOMAIN TRANSCRIPTION FACTOR"/>
    <property type="match status" value="1"/>
</dbReference>
<protein>
    <recommendedName>
        <fullName evidence="2">MADF domain-containing protein</fullName>
    </recommendedName>
</protein>
<accession>A0AAN9Y4C0</accession>